<keyword evidence="3" id="KW-0964">Secreted</keyword>
<dbReference type="InterPro" id="IPR010475">
    <property type="entry name" value="AKH/RPCH_hormone"/>
</dbReference>
<evidence type="ECO:0000256" key="3">
    <source>
        <dbReference type="ARBA" id="ARBA00022525"/>
    </source>
</evidence>
<evidence type="ECO:0000256" key="7">
    <source>
        <dbReference type="SAM" id="SignalP"/>
    </source>
</evidence>
<dbReference type="EMBL" id="CADEBD010000286">
    <property type="protein sequence ID" value="CAB3229621.1"/>
    <property type="molecule type" value="Genomic_DNA"/>
</dbReference>
<name>A0A8S0Z9F6_ARCPL</name>
<evidence type="ECO:0000256" key="5">
    <source>
        <dbReference type="ARBA" id="ARBA00022729"/>
    </source>
</evidence>
<organism evidence="8 11">
    <name type="scientific">Arctia plantaginis</name>
    <name type="common">Wood tiger moth</name>
    <name type="synonym">Phalaena plantaginis</name>
    <dbReference type="NCBI Taxonomy" id="874455"/>
    <lineage>
        <taxon>Eukaryota</taxon>
        <taxon>Metazoa</taxon>
        <taxon>Ecdysozoa</taxon>
        <taxon>Arthropoda</taxon>
        <taxon>Hexapoda</taxon>
        <taxon>Insecta</taxon>
        <taxon>Pterygota</taxon>
        <taxon>Neoptera</taxon>
        <taxon>Endopterygota</taxon>
        <taxon>Lepidoptera</taxon>
        <taxon>Glossata</taxon>
        <taxon>Ditrysia</taxon>
        <taxon>Noctuoidea</taxon>
        <taxon>Erebidae</taxon>
        <taxon>Arctiinae</taxon>
        <taxon>Arctia</taxon>
    </lineage>
</organism>
<dbReference type="GO" id="GO:0005179">
    <property type="term" value="F:hormone activity"/>
    <property type="evidence" value="ECO:0007669"/>
    <property type="project" value="UniProtKB-KW"/>
</dbReference>
<dbReference type="Proteomes" id="UP000494106">
    <property type="component" value="Unassembled WGS sequence"/>
</dbReference>
<gene>
    <name evidence="9" type="ORF">APLA_LOCUS12150</name>
    <name evidence="8" type="ORF">APLA_LOCUS4204</name>
</gene>
<evidence type="ECO:0000256" key="1">
    <source>
        <dbReference type="ARBA" id="ARBA00004613"/>
    </source>
</evidence>
<keyword evidence="4" id="KW-0372">Hormone</keyword>
<dbReference type="Pfam" id="PF06377">
    <property type="entry name" value="Adipokin_hormo"/>
    <property type="match status" value="1"/>
</dbReference>
<evidence type="ECO:0000256" key="2">
    <source>
        <dbReference type="ARBA" id="ARBA00006145"/>
    </source>
</evidence>
<feature type="signal peptide" evidence="7">
    <location>
        <begin position="1"/>
        <end position="24"/>
    </location>
</feature>
<evidence type="ECO:0000313" key="8">
    <source>
        <dbReference type="EMBL" id="CAB3229621.1"/>
    </source>
</evidence>
<reference evidence="10 11" key="1">
    <citation type="submission" date="2020-04" db="EMBL/GenBank/DDBJ databases">
        <authorList>
            <person name="Wallbank WR R."/>
            <person name="Pardo Diaz C."/>
            <person name="Kozak K."/>
            <person name="Martin S."/>
            <person name="Jiggins C."/>
            <person name="Moest M."/>
            <person name="Warren A I."/>
            <person name="Byers J.R.P. K."/>
            <person name="Montejo-Kovacevich G."/>
            <person name="Yen C E."/>
        </authorList>
    </citation>
    <scope>NUCLEOTIDE SEQUENCE [LARGE SCALE GENOMIC DNA]</scope>
</reference>
<protein>
    <recommendedName>
        <fullName evidence="12">Adipokinetic hormone</fullName>
    </recommendedName>
</protein>
<comment type="subcellular location">
    <subcellularLocation>
        <location evidence="1">Secreted</location>
    </subcellularLocation>
</comment>
<dbReference type="EMBL" id="CADEBC010000540">
    <property type="protein sequence ID" value="CAB3249642.1"/>
    <property type="molecule type" value="Genomic_DNA"/>
</dbReference>
<evidence type="ECO:0000313" key="11">
    <source>
        <dbReference type="Proteomes" id="UP000494256"/>
    </source>
</evidence>
<evidence type="ECO:0008006" key="12">
    <source>
        <dbReference type="Google" id="ProtNLM"/>
    </source>
</evidence>
<dbReference type="OrthoDB" id="8196018at2759"/>
<dbReference type="GO" id="GO:0005576">
    <property type="term" value="C:extracellular region"/>
    <property type="evidence" value="ECO:0007669"/>
    <property type="project" value="UniProtKB-SubCell"/>
</dbReference>
<accession>A0A8S0Z9F6</accession>
<evidence type="ECO:0000313" key="9">
    <source>
        <dbReference type="EMBL" id="CAB3249642.1"/>
    </source>
</evidence>
<keyword evidence="5 7" id="KW-0732">Signal</keyword>
<sequence length="85" mass="9477">MSAVKCRGACVVVAWLLAASLVSAQITFSRDWSGGKRAAPHLALDCGQFTRLCKHFVHELKQTLTSEMASKRHQDFDKPPLYDDE</sequence>
<comment type="caution">
    <text evidence="8">The sequence shown here is derived from an EMBL/GenBank/DDBJ whole genome shotgun (WGS) entry which is preliminary data.</text>
</comment>
<comment type="similarity">
    <text evidence="2">Belongs to the AKH/HRTH/RPCH family.</text>
</comment>
<dbReference type="GO" id="GO:0007218">
    <property type="term" value="P:neuropeptide signaling pathway"/>
    <property type="evidence" value="ECO:0007669"/>
    <property type="project" value="UniProtKB-KW"/>
</dbReference>
<evidence type="ECO:0000256" key="4">
    <source>
        <dbReference type="ARBA" id="ARBA00022702"/>
    </source>
</evidence>
<keyword evidence="10" id="KW-1185">Reference proteome</keyword>
<evidence type="ECO:0000256" key="6">
    <source>
        <dbReference type="ARBA" id="ARBA00023320"/>
    </source>
</evidence>
<keyword evidence="6" id="KW-0527">Neuropeptide</keyword>
<evidence type="ECO:0000313" key="10">
    <source>
        <dbReference type="Proteomes" id="UP000494106"/>
    </source>
</evidence>
<dbReference type="Proteomes" id="UP000494256">
    <property type="component" value="Unassembled WGS sequence"/>
</dbReference>
<dbReference type="AlphaFoldDB" id="A0A8S0Z9F6"/>
<feature type="chain" id="PRO_5036272917" description="Adipokinetic hormone" evidence="7">
    <location>
        <begin position="25"/>
        <end position="85"/>
    </location>
</feature>
<proteinExistence type="inferred from homology"/>